<accession>A0A178ZMC9</accession>
<dbReference type="Proteomes" id="UP000078343">
    <property type="component" value="Unassembled WGS sequence"/>
</dbReference>
<reference evidence="2 3" key="1">
    <citation type="submission" date="2016-04" db="EMBL/GenBank/DDBJ databases">
        <title>Draft genome of Fonsecaea erecta CBS 125763.</title>
        <authorList>
            <person name="Weiss V.A."/>
            <person name="Vicente V.A."/>
            <person name="Raittz R.T."/>
            <person name="Moreno L.F."/>
            <person name="De Souza E.M."/>
            <person name="Pedrosa F.O."/>
            <person name="Steffens M.B."/>
            <person name="Faoro H."/>
            <person name="Tadra-Sfeir M.Z."/>
            <person name="Najafzadeh M.J."/>
            <person name="Felipe M.S."/>
            <person name="Teixeira M."/>
            <person name="Sun J."/>
            <person name="Xi L."/>
            <person name="Gomes R."/>
            <person name="De Azevedo C.M."/>
            <person name="Salgado C.G."/>
            <person name="Da Silva M.B."/>
            <person name="Nascimento M.F."/>
            <person name="Queiroz-Telles F."/>
            <person name="Attili D.S."/>
            <person name="Gorbushina A."/>
        </authorList>
    </citation>
    <scope>NUCLEOTIDE SEQUENCE [LARGE SCALE GENOMIC DNA]</scope>
    <source>
        <strain evidence="2 3">CBS 125763</strain>
    </source>
</reference>
<dbReference type="CDD" id="cd04301">
    <property type="entry name" value="NAT_SF"/>
    <property type="match status" value="1"/>
</dbReference>
<feature type="domain" description="N-acetyltransferase" evidence="1">
    <location>
        <begin position="137"/>
        <end position="290"/>
    </location>
</feature>
<keyword evidence="3" id="KW-1185">Reference proteome</keyword>
<organism evidence="2 3">
    <name type="scientific">Fonsecaea erecta</name>
    <dbReference type="NCBI Taxonomy" id="1367422"/>
    <lineage>
        <taxon>Eukaryota</taxon>
        <taxon>Fungi</taxon>
        <taxon>Dikarya</taxon>
        <taxon>Ascomycota</taxon>
        <taxon>Pezizomycotina</taxon>
        <taxon>Eurotiomycetes</taxon>
        <taxon>Chaetothyriomycetidae</taxon>
        <taxon>Chaetothyriales</taxon>
        <taxon>Herpotrichiellaceae</taxon>
        <taxon>Fonsecaea</taxon>
    </lineage>
</organism>
<dbReference type="PROSITE" id="PS51186">
    <property type="entry name" value="GNAT"/>
    <property type="match status" value="1"/>
</dbReference>
<evidence type="ECO:0000313" key="3">
    <source>
        <dbReference type="Proteomes" id="UP000078343"/>
    </source>
</evidence>
<dbReference type="SUPFAM" id="SSF55729">
    <property type="entry name" value="Acyl-CoA N-acyltransferases (Nat)"/>
    <property type="match status" value="1"/>
</dbReference>
<evidence type="ECO:0000259" key="1">
    <source>
        <dbReference type="PROSITE" id="PS51186"/>
    </source>
</evidence>
<dbReference type="GO" id="GO:0016747">
    <property type="term" value="F:acyltransferase activity, transferring groups other than amino-acyl groups"/>
    <property type="evidence" value="ECO:0007669"/>
    <property type="project" value="InterPro"/>
</dbReference>
<dbReference type="AlphaFoldDB" id="A0A178ZMC9"/>
<dbReference type="Pfam" id="PF13508">
    <property type="entry name" value="Acetyltransf_7"/>
    <property type="match status" value="1"/>
</dbReference>
<dbReference type="InterPro" id="IPR016181">
    <property type="entry name" value="Acyl_CoA_acyltransferase"/>
</dbReference>
<dbReference type="InterPro" id="IPR000182">
    <property type="entry name" value="GNAT_dom"/>
</dbReference>
<dbReference type="GeneID" id="30009533"/>
<evidence type="ECO:0000313" key="2">
    <source>
        <dbReference type="EMBL" id="OAP60363.1"/>
    </source>
</evidence>
<comment type="caution">
    <text evidence="2">The sequence shown here is derived from an EMBL/GenBank/DDBJ whole genome shotgun (WGS) entry which is preliminary data.</text>
</comment>
<dbReference type="OrthoDB" id="2744543at2759"/>
<dbReference type="InterPro" id="IPR052523">
    <property type="entry name" value="Trichothecene_AcTrans"/>
</dbReference>
<dbReference type="STRING" id="1367422.A0A178ZMC9"/>
<dbReference type="Gene3D" id="3.40.630.30">
    <property type="match status" value="1"/>
</dbReference>
<gene>
    <name evidence="2" type="ORF">AYL99_05365</name>
</gene>
<protein>
    <recommendedName>
        <fullName evidence="1">N-acetyltransferase domain-containing protein</fullName>
    </recommendedName>
</protein>
<dbReference type="PANTHER" id="PTHR42791">
    <property type="entry name" value="GNAT FAMILY ACETYLTRANSFERASE"/>
    <property type="match status" value="1"/>
</dbReference>
<name>A0A178ZMC9_9EURO</name>
<sequence>MPVRPATRSDIPAMAEIYAAAFQNDSLFRLLFPHSEQHPDDFVEAARERLSLAWYDFGQILMVSYQASPGDMGQDQDEGSALLASGAPKQIGSEMVTGFALWERVGKGWEHVHGAWGRWDPRESRIFPTDKACPLSSSIPGLLIKPTVSTFYSVRRYFWPNKAAVQPTAKDPDPLTLWNFVPRILPFCAHFFSAPHRQIRWSLEVLTVHPSHQGKGYGRELVEDGLLRAKKDPSGDLPVCVVAAHRKEEFYRKVGFNEIVGYTTKTADKDGKKNPLGQNNVEGGAVLWTK</sequence>
<dbReference type="EMBL" id="LVYI01000004">
    <property type="protein sequence ID" value="OAP60363.1"/>
    <property type="molecule type" value="Genomic_DNA"/>
</dbReference>
<dbReference type="PANTHER" id="PTHR42791:SF16">
    <property type="entry name" value="N-ACETYLTRANSFERASE DOMAIN-CONTAINING PROTEIN"/>
    <property type="match status" value="1"/>
</dbReference>
<proteinExistence type="predicted"/>
<dbReference type="RefSeq" id="XP_018693730.1">
    <property type="nucleotide sequence ID" value="XM_018836877.1"/>
</dbReference>